<sequence length="172" mass="18708">MAEHKTIQKHFPAAFRSMRCLSCGHDTTKGKVFRNILKPVSSKACLGVKKITLHCKCPGCATAIIIETDPKNGGYLEVAVADALDEIRAADARREKVDAKSTVIALTLLKDAEHAEYAEVARAAFKGAKRSLPGSESQEESSGVEFSASRPAKKVKKDFAKAFNIERKMDSI</sequence>
<dbReference type="GeneID" id="29114396"/>
<dbReference type="VEuPathDB" id="FungiDB:CC77DRAFT_1065337"/>
<evidence type="ECO:0000256" key="1">
    <source>
        <dbReference type="SAM" id="MobiDB-lite"/>
    </source>
</evidence>
<reference evidence="2 3" key="1">
    <citation type="submission" date="2016-05" db="EMBL/GenBank/DDBJ databases">
        <title>Comparative analysis of secretome profiles of manganese(II)-oxidizing ascomycete fungi.</title>
        <authorList>
            <consortium name="DOE Joint Genome Institute"/>
            <person name="Zeiner C.A."/>
            <person name="Purvine S.O."/>
            <person name="Zink E.M."/>
            <person name="Wu S."/>
            <person name="Pasa-Tolic L."/>
            <person name="Chaput D.L."/>
            <person name="Haridas S."/>
            <person name="Grigoriev I.V."/>
            <person name="Santelli C.M."/>
            <person name="Hansel C.M."/>
        </authorList>
    </citation>
    <scope>NUCLEOTIDE SEQUENCE [LARGE SCALE GENOMIC DNA]</scope>
    <source>
        <strain evidence="2 3">SRC1lrK2f</strain>
    </source>
</reference>
<dbReference type="KEGG" id="aalt:CC77DRAFT_1065337"/>
<dbReference type="STRING" id="5599.A0A177D9V8"/>
<dbReference type="GO" id="GO:0000398">
    <property type="term" value="P:mRNA splicing, via spliceosome"/>
    <property type="evidence" value="ECO:0007669"/>
    <property type="project" value="InterPro"/>
</dbReference>
<dbReference type="EMBL" id="KV441490">
    <property type="protein sequence ID" value="OAG16316.1"/>
    <property type="molecule type" value="Genomic_DNA"/>
</dbReference>
<dbReference type="RefSeq" id="XP_018381737.1">
    <property type="nucleotide sequence ID" value="XM_018528802.1"/>
</dbReference>
<proteinExistence type="predicted"/>
<dbReference type="InterPro" id="IPR007590">
    <property type="entry name" value="Saf4/Yju2"/>
</dbReference>
<dbReference type="AlphaFoldDB" id="A0A177D9V8"/>
<evidence type="ECO:0000313" key="2">
    <source>
        <dbReference type="EMBL" id="OAG16316.1"/>
    </source>
</evidence>
<dbReference type="Pfam" id="PF04502">
    <property type="entry name" value="Saf4_Yju2"/>
    <property type="match status" value="1"/>
</dbReference>
<accession>A0A177D9V8</accession>
<gene>
    <name evidence="2" type="ORF">CC77DRAFT_1065337</name>
</gene>
<dbReference type="Proteomes" id="UP000077248">
    <property type="component" value="Unassembled WGS sequence"/>
</dbReference>
<protein>
    <recommendedName>
        <fullName evidence="4">DUF572-domain-containing protein</fullName>
    </recommendedName>
</protein>
<name>A0A177D9V8_ALTAL</name>
<keyword evidence="3" id="KW-1185">Reference proteome</keyword>
<organism evidence="2 3">
    <name type="scientific">Alternaria alternata</name>
    <name type="common">Alternaria rot fungus</name>
    <name type="synonym">Torula alternata</name>
    <dbReference type="NCBI Taxonomy" id="5599"/>
    <lineage>
        <taxon>Eukaryota</taxon>
        <taxon>Fungi</taxon>
        <taxon>Dikarya</taxon>
        <taxon>Ascomycota</taxon>
        <taxon>Pezizomycotina</taxon>
        <taxon>Dothideomycetes</taxon>
        <taxon>Pleosporomycetidae</taxon>
        <taxon>Pleosporales</taxon>
        <taxon>Pleosporineae</taxon>
        <taxon>Pleosporaceae</taxon>
        <taxon>Alternaria</taxon>
        <taxon>Alternaria sect. Alternaria</taxon>
        <taxon>Alternaria alternata complex</taxon>
    </lineage>
</organism>
<feature type="region of interest" description="Disordered" evidence="1">
    <location>
        <begin position="129"/>
        <end position="154"/>
    </location>
</feature>
<evidence type="ECO:0000313" key="3">
    <source>
        <dbReference type="Proteomes" id="UP000077248"/>
    </source>
</evidence>
<evidence type="ECO:0008006" key="4">
    <source>
        <dbReference type="Google" id="ProtNLM"/>
    </source>
</evidence>